<accession>A0A0V1N3D3</accession>
<evidence type="ECO:0000313" key="2">
    <source>
        <dbReference type="Proteomes" id="UP000054843"/>
    </source>
</evidence>
<gene>
    <name evidence="1" type="ORF">T10_4814</name>
</gene>
<sequence>METAGQFPTYGKLQTIMYSIWEKCFPPLPASRPLLQIPLHWRETKFGQQFLFYNNVYNSVLIFHTKENLRILSHRSGWQHSYGLSFNDKR</sequence>
<keyword evidence="2" id="KW-1185">Reference proteome</keyword>
<proteinExistence type="predicted"/>
<evidence type="ECO:0000313" key="1">
    <source>
        <dbReference type="EMBL" id="KRZ78491.1"/>
    </source>
</evidence>
<dbReference type="Proteomes" id="UP000054843">
    <property type="component" value="Unassembled WGS sequence"/>
</dbReference>
<protein>
    <submittedName>
        <fullName evidence="1">Uncharacterized protein</fullName>
    </submittedName>
</protein>
<dbReference type="AlphaFoldDB" id="A0A0V1N3D3"/>
<reference evidence="1 2" key="1">
    <citation type="submission" date="2015-01" db="EMBL/GenBank/DDBJ databases">
        <title>Evolution of Trichinella species and genotypes.</title>
        <authorList>
            <person name="Korhonen P.K."/>
            <person name="Edoardo P."/>
            <person name="Giuseppe L.R."/>
            <person name="Gasser R.B."/>
        </authorList>
    </citation>
    <scope>NUCLEOTIDE SEQUENCE [LARGE SCALE GENOMIC DNA]</scope>
    <source>
        <strain evidence="1">ISS1980</strain>
    </source>
</reference>
<dbReference type="STRING" id="268474.A0A0V1N3D3"/>
<organism evidence="1 2">
    <name type="scientific">Trichinella papuae</name>
    <dbReference type="NCBI Taxonomy" id="268474"/>
    <lineage>
        <taxon>Eukaryota</taxon>
        <taxon>Metazoa</taxon>
        <taxon>Ecdysozoa</taxon>
        <taxon>Nematoda</taxon>
        <taxon>Enoplea</taxon>
        <taxon>Dorylaimia</taxon>
        <taxon>Trichinellida</taxon>
        <taxon>Trichinellidae</taxon>
        <taxon>Trichinella</taxon>
    </lineage>
</organism>
<dbReference type="EMBL" id="JYDO01000012">
    <property type="protein sequence ID" value="KRZ78491.1"/>
    <property type="molecule type" value="Genomic_DNA"/>
</dbReference>
<name>A0A0V1N3D3_9BILA</name>
<comment type="caution">
    <text evidence="1">The sequence shown here is derived from an EMBL/GenBank/DDBJ whole genome shotgun (WGS) entry which is preliminary data.</text>
</comment>